<name>A0ABW1SRN9_9LACO</name>
<proteinExistence type="predicted"/>
<dbReference type="RefSeq" id="WP_263853483.1">
    <property type="nucleotide sequence ID" value="NZ_JBHSSK010000021.1"/>
</dbReference>
<comment type="caution">
    <text evidence="2">The sequence shown here is derived from an EMBL/GenBank/DDBJ whole genome shotgun (WGS) entry which is preliminary data.</text>
</comment>
<feature type="signal peptide" evidence="1">
    <location>
        <begin position="1"/>
        <end position="18"/>
    </location>
</feature>
<evidence type="ECO:0000313" key="2">
    <source>
        <dbReference type="EMBL" id="MFC6207204.1"/>
    </source>
</evidence>
<sequence length="40" mass="4233">MKQLFKFILAILLMGAVAGVALTKTATAESRATTTVVHTK</sequence>
<reference evidence="3" key="1">
    <citation type="journal article" date="2019" name="Int. J. Syst. Evol. Microbiol.">
        <title>The Global Catalogue of Microorganisms (GCM) 10K type strain sequencing project: providing services to taxonomists for standard genome sequencing and annotation.</title>
        <authorList>
            <consortium name="The Broad Institute Genomics Platform"/>
            <consortium name="The Broad Institute Genome Sequencing Center for Infectious Disease"/>
            <person name="Wu L."/>
            <person name="Ma J."/>
        </authorList>
    </citation>
    <scope>NUCLEOTIDE SEQUENCE [LARGE SCALE GENOMIC DNA]</scope>
    <source>
        <strain evidence="3">CCM 8905</strain>
    </source>
</reference>
<gene>
    <name evidence="2" type="ORF">ACFP1G_06895</name>
</gene>
<feature type="chain" id="PRO_5047461660" evidence="1">
    <location>
        <begin position="19"/>
        <end position="40"/>
    </location>
</feature>
<dbReference type="EMBL" id="JBHSSK010000021">
    <property type="protein sequence ID" value="MFC6207204.1"/>
    <property type="molecule type" value="Genomic_DNA"/>
</dbReference>
<dbReference type="Proteomes" id="UP001596254">
    <property type="component" value="Unassembled WGS sequence"/>
</dbReference>
<protein>
    <submittedName>
        <fullName evidence="2">Uncharacterized protein</fullName>
    </submittedName>
</protein>
<keyword evidence="1" id="KW-0732">Signal</keyword>
<evidence type="ECO:0000256" key="1">
    <source>
        <dbReference type="SAM" id="SignalP"/>
    </source>
</evidence>
<evidence type="ECO:0000313" key="3">
    <source>
        <dbReference type="Proteomes" id="UP001596254"/>
    </source>
</evidence>
<keyword evidence="3" id="KW-1185">Reference proteome</keyword>
<organism evidence="2 3">
    <name type="scientific">Levilactobacillus tongjiangensis</name>
    <dbReference type="NCBI Taxonomy" id="2486023"/>
    <lineage>
        <taxon>Bacteria</taxon>
        <taxon>Bacillati</taxon>
        <taxon>Bacillota</taxon>
        <taxon>Bacilli</taxon>
        <taxon>Lactobacillales</taxon>
        <taxon>Lactobacillaceae</taxon>
        <taxon>Levilactobacillus</taxon>
    </lineage>
</organism>
<accession>A0ABW1SRN9</accession>